<dbReference type="HAMAP" id="MF_00083">
    <property type="entry name" value="Pept_tRNA_hydro_bact"/>
    <property type="match status" value="1"/>
</dbReference>
<dbReference type="InterPro" id="IPR036416">
    <property type="entry name" value="Pept_tRNA_hydro_sf"/>
</dbReference>
<evidence type="ECO:0000256" key="4">
    <source>
        <dbReference type="ARBA" id="ARBA00022884"/>
    </source>
</evidence>
<comment type="subunit">
    <text evidence="6">Monomer.</text>
</comment>
<keyword evidence="3 6" id="KW-0378">Hydrolase</keyword>
<evidence type="ECO:0000313" key="8">
    <source>
        <dbReference type="Proteomes" id="UP000231071"/>
    </source>
</evidence>
<feature type="binding site" evidence="6">
    <location>
        <position position="71"/>
    </location>
    <ligand>
        <name>tRNA</name>
        <dbReference type="ChEBI" id="CHEBI:17843"/>
    </ligand>
</feature>
<dbReference type="InterPro" id="IPR001328">
    <property type="entry name" value="Pept_tRNA_hydro"/>
</dbReference>
<dbReference type="CDD" id="cd00462">
    <property type="entry name" value="PTH"/>
    <property type="match status" value="1"/>
</dbReference>
<dbReference type="Proteomes" id="UP000231071">
    <property type="component" value="Unassembled WGS sequence"/>
</dbReference>
<evidence type="ECO:0000256" key="3">
    <source>
        <dbReference type="ARBA" id="ARBA00022801"/>
    </source>
</evidence>
<comment type="function">
    <text evidence="6">Hydrolyzes ribosome-free peptidyl-tRNAs (with 1 or more amino acids incorporated), which drop off the ribosome during protein synthesis, or as a result of ribosome stalling.</text>
</comment>
<dbReference type="GO" id="GO:0004045">
    <property type="term" value="F:peptidyl-tRNA hydrolase activity"/>
    <property type="evidence" value="ECO:0007669"/>
    <property type="project" value="UniProtKB-UniRule"/>
</dbReference>
<dbReference type="EMBL" id="PFOI01000029">
    <property type="protein sequence ID" value="PIZ70961.1"/>
    <property type="molecule type" value="Genomic_DNA"/>
</dbReference>
<comment type="caution">
    <text evidence="6">Lacks conserved residue(s) required for the propagation of feature annotation.</text>
</comment>
<organism evidence="7 8">
    <name type="scientific">Candidatus Portnoybacteria bacterium CG_4_10_14_0_2_um_filter_39_11</name>
    <dbReference type="NCBI Taxonomy" id="1974797"/>
    <lineage>
        <taxon>Bacteria</taxon>
        <taxon>Candidatus Portnoyibacteriota</taxon>
    </lineage>
</organism>
<feature type="binding site" evidence="6">
    <location>
        <position position="73"/>
    </location>
    <ligand>
        <name>tRNA</name>
        <dbReference type="ChEBI" id="CHEBI:17843"/>
    </ligand>
</feature>
<evidence type="ECO:0000313" key="7">
    <source>
        <dbReference type="EMBL" id="PIZ70961.1"/>
    </source>
</evidence>
<comment type="subcellular location">
    <subcellularLocation>
        <location evidence="6">Cytoplasm</location>
    </subcellularLocation>
</comment>
<feature type="active site" description="Proton acceptor" evidence="6">
    <location>
        <position position="20"/>
    </location>
</feature>
<dbReference type="FunFam" id="3.40.50.1470:FF:000001">
    <property type="entry name" value="Peptidyl-tRNA hydrolase"/>
    <property type="match status" value="1"/>
</dbReference>
<dbReference type="SUPFAM" id="SSF53178">
    <property type="entry name" value="Peptidyl-tRNA hydrolase-like"/>
    <property type="match status" value="1"/>
</dbReference>
<feature type="site" description="Discriminates between blocked and unblocked aminoacyl-tRNA" evidence="6">
    <location>
        <position position="10"/>
    </location>
</feature>
<evidence type="ECO:0000256" key="1">
    <source>
        <dbReference type="ARBA" id="ARBA00013260"/>
    </source>
</evidence>
<gene>
    <name evidence="6" type="primary">pth</name>
    <name evidence="7" type="ORF">COY09_01785</name>
</gene>
<sequence>MVKLIVGLGNPDQKLQNTRHNFGFMVIDAWAKNSGIGFVFNKKFNALIAQNREQKFLFPTDKVILTKPQTMMNNSGQSIKKICQYFKIKPEEILVAHDENDLPFGNLKLIFDKSTAGHRGVESIINQLKTQAFFRLRLGIAPQASANLSLEDFVLHDFNPQEQQSLPNIIKKATEIISATLDMSADNPDQLISRISQAKS</sequence>
<comment type="similarity">
    <text evidence="6">Belongs to the PTH family.</text>
</comment>
<dbReference type="GO" id="GO:0006515">
    <property type="term" value="P:protein quality control for misfolded or incompletely synthesized proteins"/>
    <property type="evidence" value="ECO:0007669"/>
    <property type="project" value="UniProtKB-UniRule"/>
</dbReference>
<reference evidence="8" key="1">
    <citation type="submission" date="2017-09" db="EMBL/GenBank/DDBJ databases">
        <title>Depth-based differentiation of microbial function through sediment-hosted aquifers and enrichment of novel symbionts in the deep terrestrial subsurface.</title>
        <authorList>
            <person name="Probst A.J."/>
            <person name="Ladd B."/>
            <person name="Jarett J.K."/>
            <person name="Geller-Mcgrath D.E."/>
            <person name="Sieber C.M.K."/>
            <person name="Emerson J.B."/>
            <person name="Anantharaman K."/>
            <person name="Thomas B.C."/>
            <person name="Malmstrom R."/>
            <person name="Stieglmeier M."/>
            <person name="Klingl A."/>
            <person name="Woyke T."/>
            <person name="Ryan C.M."/>
            <person name="Banfield J.F."/>
        </authorList>
    </citation>
    <scope>NUCLEOTIDE SEQUENCE [LARGE SCALE GENOMIC DNA]</scope>
</reference>
<dbReference type="PANTHER" id="PTHR17224">
    <property type="entry name" value="PEPTIDYL-TRNA HYDROLASE"/>
    <property type="match status" value="1"/>
</dbReference>
<dbReference type="GO" id="GO:0005737">
    <property type="term" value="C:cytoplasm"/>
    <property type="evidence" value="ECO:0007669"/>
    <property type="project" value="UniProtKB-SubCell"/>
</dbReference>
<evidence type="ECO:0000256" key="6">
    <source>
        <dbReference type="HAMAP-Rule" id="MF_00083"/>
    </source>
</evidence>
<comment type="function">
    <text evidence="6">Catalyzes the release of premature peptidyl moieties from peptidyl-tRNA molecules trapped in stalled 50S ribosomal subunits, and thus maintains levels of free tRNAs and 50S ribosomes.</text>
</comment>
<evidence type="ECO:0000256" key="2">
    <source>
        <dbReference type="ARBA" id="ARBA00022555"/>
    </source>
</evidence>
<dbReference type="PANTHER" id="PTHR17224:SF1">
    <property type="entry name" value="PEPTIDYL-TRNA HYDROLASE"/>
    <property type="match status" value="1"/>
</dbReference>
<feature type="site" description="Stabilizes the basic form of H active site to accept a proton" evidence="6">
    <location>
        <position position="98"/>
    </location>
</feature>
<proteinExistence type="inferred from homology"/>
<evidence type="ECO:0000256" key="5">
    <source>
        <dbReference type="ARBA" id="ARBA00050038"/>
    </source>
</evidence>
<dbReference type="NCBIfam" id="TIGR00447">
    <property type="entry name" value="pth"/>
    <property type="match status" value="1"/>
</dbReference>
<accession>A0A2M7UIA3</accession>
<dbReference type="GO" id="GO:0000049">
    <property type="term" value="F:tRNA binding"/>
    <property type="evidence" value="ECO:0007669"/>
    <property type="project" value="UniProtKB-UniRule"/>
</dbReference>
<dbReference type="AlphaFoldDB" id="A0A2M7UIA3"/>
<name>A0A2M7UIA3_9BACT</name>
<keyword evidence="2 6" id="KW-0820">tRNA-binding</keyword>
<protein>
    <recommendedName>
        <fullName evidence="5 6">Peptidyl-tRNA hydrolase</fullName>
        <shortName evidence="6">Pth</shortName>
        <ecNumber evidence="1 6">3.1.1.29</ecNumber>
    </recommendedName>
</protein>
<dbReference type="Pfam" id="PF01195">
    <property type="entry name" value="Pept_tRNA_hydro"/>
    <property type="match status" value="1"/>
</dbReference>
<comment type="caution">
    <text evidence="7">The sequence shown here is derived from an EMBL/GenBank/DDBJ whole genome shotgun (WGS) entry which is preliminary data.</text>
</comment>
<dbReference type="EC" id="3.1.1.29" evidence="1 6"/>
<keyword evidence="4 6" id="KW-0694">RNA-binding</keyword>
<dbReference type="GO" id="GO:0072344">
    <property type="term" value="P:rescue of stalled ribosome"/>
    <property type="evidence" value="ECO:0007669"/>
    <property type="project" value="UniProtKB-UniRule"/>
</dbReference>
<comment type="catalytic activity">
    <reaction evidence="6">
        <text>an N-acyl-L-alpha-aminoacyl-tRNA + H2O = an N-acyl-L-amino acid + a tRNA + H(+)</text>
        <dbReference type="Rhea" id="RHEA:54448"/>
        <dbReference type="Rhea" id="RHEA-COMP:10123"/>
        <dbReference type="Rhea" id="RHEA-COMP:13883"/>
        <dbReference type="ChEBI" id="CHEBI:15377"/>
        <dbReference type="ChEBI" id="CHEBI:15378"/>
        <dbReference type="ChEBI" id="CHEBI:59874"/>
        <dbReference type="ChEBI" id="CHEBI:78442"/>
        <dbReference type="ChEBI" id="CHEBI:138191"/>
        <dbReference type="EC" id="3.1.1.29"/>
    </reaction>
</comment>
<keyword evidence="6" id="KW-0963">Cytoplasm</keyword>
<dbReference type="Gene3D" id="3.40.50.1470">
    <property type="entry name" value="Peptidyl-tRNA hydrolase"/>
    <property type="match status" value="1"/>
</dbReference>